<keyword evidence="1" id="KW-0732">Signal</keyword>
<evidence type="ECO:0000313" key="3">
    <source>
        <dbReference type="EMBL" id="KAB8250298.1"/>
    </source>
</evidence>
<reference evidence="3" key="1">
    <citation type="submission" date="2019-04" db="EMBL/GenBank/DDBJ databases">
        <title>Friends and foes A comparative genomics study of 23 Aspergillus species from section Flavi.</title>
        <authorList>
            <consortium name="DOE Joint Genome Institute"/>
            <person name="Kjaerbolling I."/>
            <person name="Vesth T."/>
            <person name="Frisvad J.C."/>
            <person name="Nybo J.L."/>
            <person name="Theobald S."/>
            <person name="Kildgaard S."/>
            <person name="Isbrandt T."/>
            <person name="Kuo A."/>
            <person name="Sato A."/>
            <person name="Lyhne E.K."/>
            <person name="Kogle M.E."/>
            <person name="Wiebenga A."/>
            <person name="Kun R.S."/>
            <person name="Lubbers R.J."/>
            <person name="Makela M.R."/>
            <person name="Barry K."/>
            <person name="Chovatia M."/>
            <person name="Clum A."/>
            <person name="Daum C."/>
            <person name="Haridas S."/>
            <person name="He G."/>
            <person name="LaButti K."/>
            <person name="Lipzen A."/>
            <person name="Mondo S."/>
            <person name="Riley R."/>
            <person name="Salamov A."/>
            <person name="Simmons B.A."/>
            <person name="Magnuson J.K."/>
            <person name="Henrissat B."/>
            <person name="Mortensen U.H."/>
            <person name="Larsen T.O."/>
            <person name="Devries R.P."/>
            <person name="Grigoriev I.V."/>
            <person name="Machida M."/>
            <person name="Baker S.E."/>
            <person name="Andersen M.R."/>
        </authorList>
    </citation>
    <scope>NUCLEOTIDE SEQUENCE [LARGE SCALE GENOMIC DNA]</scope>
    <source>
        <strain evidence="3">CBS 121.62</strain>
    </source>
</reference>
<dbReference type="Proteomes" id="UP000325434">
    <property type="component" value="Unassembled WGS sequence"/>
</dbReference>
<feature type="domain" description="Intradiol ring-cleavage dioxygenases" evidence="2">
    <location>
        <begin position="91"/>
        <end position="157"/>
    </location>
</feature>
<dbReference type="VEuPathDB" id="FungiDB:F9C07_2072634"/>
<organism evidence="3">
    <name type="scientific">Aspergillus flavus</name>
    <dbReference type="NCBI Taxonomy" id="5059"/>
    <lineage>
        <taxon>Eukaryota</taxon>
        <taxon>Fungi</taxon>
        <taxon>Dikarya</taxon>
        <taxon>Ascomycota</taxon>
        <taxon>Pezizomycotina</taxon>
        <taxon>Eurotiomycetes</taxon>
        <taxon>Eurotiomycetidae</taxon>
        <taxon>Eurotiales</taxon>
        <taxon>Aspergillaceae</taxon>
        <taxon>Aspergillus</taxon>
        <taxon>Aspergillus subgen. Circumdati</taxon>
    </lineage>
</organism>
<dbReference type="SUPFAM" id="SSF49482">
    <property type="entry name" value="Aromatic compound dioxygenase"/>
    <property type="match status" value="1"/>
</dbReference>
<dbReference type="VEuPathDB" id="FungiDB:AFLA_004847"/>
<dbReference type="InterPro" id="IPR000627">
    <property type="entry name" value="Intradiol_dOase_C"/>
</dbReference>
<protein>
    <submittedName>
        <fullName evidence="3">Intradiol ring-cleavage dioxygenase</fullName>
    </submittedName>
</protein>
<dbReference type="PANTHER" id="PTHR34315">
    <property type="match status" value="1"/>
</dbReference>
<dbReference type="Gene3D" id="2.60.130.10">
    <property type="entry name" value="Aromatic compound dioxygenase"/>
    <property type="match status" value="1"/>
</dbReference>
<name>A0A5N6H7T6_ASPFL</name>
<dbReference type="GO" id="GO:0016702">
    <property type="term" value="F:oxidoreductase activity, acting on single donors with incorporation of molecular oxygen, incorporation of two atoms of oxygen"/>
    <property type="evidence" value="ECO:0007669"/>
    <property type="project" value="InterPro"/>
</dbReference>
<keyword evidence="3" id="KW-0223">Dioxygenase</keyword>
<dbReference type="PANTHER" id="PTHR34315:SF4">
    <property type="entry name" value="INTRADIOL RING-CLEAVAGE DIOXYGENASES DOMAIN-CONTAINING PROTEIN"/>
    <property type="match status" value="1"/>
</dbReference>
<proteinExistence type="predicted"/>
<gene>
    <name evidence="3" type="ORF">BDV35DRAFT_95640</name>
</gene>
<dbReference type="AlphaFoldDB" id="A0A5N6H7T6"/>
<dbReference type="EMBL" id="ML734566">
    <property type="protein sequence ID" value="KAB8250298.1"/>
    <property type="molecule type" value="Genomic_DNA"/>
</dbReference>
<feature type="chain" id="PRO_5024793581" evidence="1">
    <location>
        <begin position="19"/>
        <end position="223"/>
    </location>
</feature>
<dbReference type="GO" id="GO:0008199">
    <property type="term" value="F:ferric iron binding"/>
    <property type="evidence" value="ECO:0007669"/>
    <property type="project" value="InterPro"/>
</dbReference>
<dbReference type="InterPro" id="IPR015889">
    <property type="entry name" value="Intradiol_dOase_core"/>
</dbReference>
<evidence type="ECO:0000259" key="2">
    <source>
        <dbReference type="Pfam" id="PF00775"/>
    </source>
</evidence>
<feature type="signal peptide" evidence="1">
    <location>
        <begin position="1"/>
        <end position="18"/>
    </location>
</feature>
<keyword evidence="3" id="KW-0560">Oxidoreductase</keyword>
<dbReference type="Pfam" id="PF00775">
    <property type="entry name" value="Dioxygenase_C"/>
    <property type="match status" value="1"/>
</dbReference>
<accession>A0A5N6H7T6</accession>
<sequence>MRYFFPFAVAIMAFSASAHLGPHDARSNAEMAHKAELSSRCAQHVAQFNDKRWKRSLGHPGNTTVKIHTQAPYYDVLQNDTCVLSPEVTAGPYYWPRSQILRQDMTESQVGVPLWLDIGVMDMATCSPLEGVMVDLWHCNATGSYSSFTELSPNTKFPALLAEQGKNASDFVVGSTDIHTDSETWLRGMWPTDDHGMMQMKTIFPGSLMLSKATSYKRVSSAD</sequence>
<evidence type="ECO:0000256" key="1">
    <source>
        <dbReference type="SAM" id="SignalP"/>
    </source>
</evidence>